<proteinExistence type="predicted"/>
<sequence>MDQQKKKTWSEYYQKVAAYPHKQRTEAAVAQNQSGSLVALDCGCGTGSDTAYLLSQSYSVVAFDINQESVEFCSKRFADESAVTIHCTDFESFTYPDAGLVVANASLFFAHPESFPIIWQKIRAAIPIGGVFCGDFLGPEDEWLEDKRHILTPLSEQEVKALFDGFEILEFSERNRRGPTARGPEKHWHTFSVIARKNVV</sequence>
<evidence type="ECO:0000313" key="2">
    <source>
        <dbReference type="EMBL" id="KEQ17302.1"/>
    </source>
</evidence>
<protein>
    <submittedName>
        <fullName evidence="2">SAM-dependent methyltransferase</fullName>
    </submittedName>
</protein>
<dbReference type="OrthoDB" id="9804312at2"/>
<name>A0A081NFS9_9GAMM</name>
<evidence type="ECO:0000313" key="3">
    <source>
        <dbReference type="Proteomes" id="UP000028073"/>
    </source>
</evidence>
<gene>
    <name evidence="2" type="ORF">GZ78_15935</name>
</gene>
<dbReference type="Proteomes" id="UP000028073">
    <property type="component" value="Unassembled WGS sequence"/>
</dbReference>
<organism evidence="2 3">
    <name type="scientific">Endozoicomonas numazuensis</name>
    <dbReference type="NCBI Taxonomy" id="1137799"/>
    <lineage>
        <taxon>Bacteria</taxon>
        <taxon>Pseudomonadati</taxon>
        <taxon>Pseudomonadota</taxon>
        <taxon>Gammaproteobacteria</taxon>
        <taxon>Oceanospirillales</taxon>
        <taxon>Endozoicomonadaceae</taxon>
        <taxon>Endozoicomonas</taxon>
    </lineage>
</organism>
<dbReference type="Pfam" id="PF13649">
    <property type="entry name" value="Methyltransf_25"/>
    <property type="match status" value="1"/>
</dbReference>
<dbReference type="RefSeq" id="WP_034837440.1">
    <property type="nucleotide sequence ID" value="NZ_JOKH01000003.1"/>
</dbReference>
<dbReference type="eggNOG" id="COG4106">
    <property type="taxonomic scope" value="Bacteria"/>
</dbReference>
<keyword evidence="2" id="KW-0489">Methyltransferase</keyword>
<dbReference type="InterPro" id="IPR041698">
    <property type="entry name" value="Methyltransf_25"/>
</dbReference>
<dbReference type="AlphaFoldDB" id="A0A081NFS9"/>
<evidence type="ECO:0000259" key="1">
    <source>
        <dbReference type="Pfam" id="PF13649"/>
    </source>
</evidence>
<feature type="domain" description="Methyltransferase" evidence="1">
    <location>
        <begin position="40"/>
        <end position="127"/>
    </location>
</feature>
<keyword evidence="2" id="KW-0808">Transferase</keyword>
<keyword evidence="3" id="KW-1185">Reference proteome</keyword>
<dbReference type="Gene3D" id="3.40.50.150">
    <property type="entry name" value="Vaccinia Virus protein VP39"/>
    <property type="match status" value="1"/>
</dbReference>
<dbReference type="InterPro" id="IPR029063">
    <property type="entry name" value="SAM-dependent_MTases_sf"/>
</dbReference>
<dbReference type="GO" id="GO:0032259">
    <property type="term" value="P:methylation"/>
    <property type="evidence" value="ECO:0007669"/>
    <property type="project" value="UniProtKB-KW"/>
</dbReference>
<dbReference type="GO" id="GO:0008168">
    <property type="term" value="F:methyltransferase activity"/>
    <property type="evidence" value="ECO:0007669"/>
    <property type="project" value="UniProtKB-KW"/>
</dbReference>
<accession>A0A081NFS9</accession>
<reference evidence="2 3" key="1">
    <citation type="submission" date="2014-06" db="EMBL/GenBank/DDBJ databases">
        <title>Whole Genome Sequences of Three Symbiotic Endozoicomonas Bacteria.</title>
        <authorList>
            <person name="Neave M.J."/>
            <person name="Apprill A."/>
            <person name="Voolstra C.R."/>
        </authorList>
    </citation>
    <scope>NUCLEOTIDE SEQUENCE [LARGE SCALE GENOMIC DNA]</scope>
    <source>
        <strain evidence="2 3">DSM 25634</strain>
    </source>
</reference>
<comment type="caution">
    <text evidence="2">The sequence shown here is derived from an EMBL/GenBank/DDBJ whole genome shotgun (WGS) entry which is preliminary data.</text>
</comment>
<dbReference type="EMBL" id="JOKH01000003">
    <property type="protein sequence ID" value="KEQ17302.1"/>
    <property type="molecule type" value="Genomic_DNA"/>
</dbReference>
<dbReference type="SUPFAM" id="SSF53335">
    <property type="entry name" value="S-adenosyl-L-methionine-dependent methyltransferases"/>
    <property type="match status" value="1"/>
</dbReference>
<dbReference type="STRING" id="1137799.GZ78_15935"/>
<dbReference type="CDD" id="cd02440">
    <property type="entry name" value="AdoMet_MTases"/>
    <property type="match status" value="1"/>
</dbReference>